<evidence type="ECO:0000313" key="2">
    <source>
        <dbReference type="EMBL" id="NEW04855.1"/>
    </source>
</evidence>
<dbReference type="InterPro" id="IPR003018">
    <property type="entry name" value="GAF"/>
</dbReference>
<dbReference type="Gene3D" id="3.30.450.40">
    <property type="match status" value="1"/>
</dbReference>
<organism evidence="2">
    <name type="scientific">Paenibacillus sp. SYP-B3998</name>
    <dbReference type="NCBI Taxonomy" id="2678564"/>
    <lineage>
        <taxon>Bacteria</taxon>
        <taxon>Bacillati</taxon>
        <taxon>Bacillota</taxon>
        <taxon>Bacilli</taxon>
        <taxon>Bacillales</taxon>
        <taxon>Paenibacillaceae</taxon>
        <taxon>Paenibacillus</taxon>
    </lineage>
</organism>
<gene>
    <name evidence="2" type="ORF">GK047_02325</name>
</gene>
<dbReference type="AlphaFoldDB" id="A0A6G3ZRV9"/>
<dbReference type="SUPFAM" id="SSF55781">
    <property type="entry name" value="GAF domain-like"/>
    <property type="match status" value="1"/>
</dbReference>
<protein>
    <submittedName>
        <fullName evidence="2">GAF domain-containing protein</fullName>
    </submittedName>
</protein>
<dbReference type="InterPro" id="IPR029016">
    <property type="entry name" value="GAF-like_dom_sf"/>
</dbReference>
<dbReference type="Pfam" id="PF13185">
    <property type="entry name" value="GAF_2"/>
    <property type="match status" value="1"/>
</dbReference>
<dbReference type="EMBL" id="JAAIKC010000001">
    <property type="protein sequence ID" value="NEW04855.1"/>
    <property type="molecule type" value="Genomic_DNA"/>
</dbReference>
<evidence type="ECO:0000259" key="1">
    <source>
        <dbReference type="Pfam" id="PF13185"/>
    </source>
</evidence>
<name>A0A6G3ZRV9_9BACL</name>
<sequence>MTDAGKELKEELERLRGLTSSDFIALAPFHEQDQRFRWTYVTGNRNDRNQHMTIKVGQGLSGSVLRFGRWVKVDDTNPDAERARLECPLMLAEHLRAAAAFPIYVETVVKGILYIGKRSHTTFQQEEVEEITAAISKLAVGLAKRIHEHVK</sequence>
<proteinExistence type="predicted"/>
<comment type="caution">
    <text evidence="2">The sequence shown here is derived from an EMBL/GenBank/DDBJ whole genome shotgun (WGS) entry which is preliminary data.</text>
</comment>
<reference evidence="2" key="1">
    <citation type="submission" date="2020-02" db="EMBL/GenBank/DDBJ databases">
        <authorList>
            <person name="Shen X.-R."/>
            <person name="Zhang Y.-X."/>
        </authorList>
    </citation>
    <scope>NUCLEOTIDE SEQUENCE</scope>
    <source>
        <strain evidence="2">SYP-B3998</strain>
    </source>
</reference>
<dbReference type="RefSeq" id="WP_163940690.1">
    <property type="nucleotide sequence ID" value="NZ_JAAIKC010000001.1"/>
</dbReference>
<accession>A0A6G3ZRV9</accession>
<feature type="domain" description="GAF" evidence="1">
    <location>
        <begin position="12"/>
        <end position="140"/>
    </location>
</feature>